<dbReference type="AlphaFoldDB" id="A0AA88GVV7"/>
<protein>
    <recommendedName>
        <fullName evidence="1">Calcineurin-like phosphoesterase domain-containing protein</fullName>
    </recommendedName>
</protein>
<dbReference type="PANTHER" id="PTHR12905">
    <property type="entry name" value="METALLOPHOSPHOESTERASE"/>
    <property type="match status" value="1"/>
</dbReference>
<organism evidence="2 3">
    <name type="scientific">Naegleria lovaniensis</name>
    <name type="common">Amoeba</name>
    <dbReference type="NCBI Taxonomy" id="51637"/>
    <lineage>
        <taxon>Eukaryota</taxon>
        <taxon>Discoba</taxon>
        <taxon>Heterolobosea</taxon>
        <taxon>Tetramitia</taxon>
        <taxon>Eutetramitia</taxon>
        <taxon>Vahlkampfiidae</taxon>
        <taxon>Naegleria</taxon>
    </lineage>
</organism>
<dbReference type="EMBL" id="PYSW02000014">
    <property type="protein sequence ID" value="KAG2386826.1"/>
    <property type="molecule type" value="Genomic_DNA"/>
</dbReference>
<dbReference type="GeneID" id="68094317"/>
<accession>A0AA88GVV7</accession>
<sequence>MSKDHSQTNHLNNFIQTNFESSGEFIITQPTSENDIKIIQSENNLYNYIPIYGMEKQHNDDPARFVRFVVLSDTHLFHDRYNYWYDEEDGEMNNERLENGLKRRDSFEKKANENTKSEDQLIKLPKGDYLIHCGDFSNFCLPNEIIKFNNFLGKIKHRYKAIIVIPGNHEFYADFAGLLLTNVTHYLKNDFLELEDGKIKLFGSRFKPYWTSWLMTGRDREAQTDWSCLTKPWTEHSLEISNSSSTTNPLDILITHQPPNFKDEISRRFFRRGSDSLAEAVKIVKPCVHLFGHNHDVYGAKYSHEFNIGKEIGNTTFISACSIDSHDVMRKVIVFDYKIQN</sequence>
<dbReference type="Proteomes" id="UP000816034">
    <property type="component" value="Unassembled WGS sequence"/>
</dbReference>
<dbReference type="GO" id="GO:0016787">
    <property type="term" value="F:hydrolase activity"/>
    <property type="evidence" value="ECO:0007669"/>
    <property type="project" value="InterPro"/>
</dbReference>
<dbReference type="InterPro" id="IPR051693">
    <property type="entry name" value="UPF0046_metallophosphoest"/>
</dbReference>
<comment type="caution">
    <text evidence="2">The sequence shown here is derived from an EMBL/GenBank/DDBJ whole genome shotgun (WGS) entry which is preliminary data.</text>
</comment>
<dbReference type="InterPro" id="IPR004843">
    <property type="entry name" value="Calcineurin-like_PHP"/>
</dbReference>
<feature type="domain" description="Calcineurin-like phosphoesterase" evidence="1">
    <location>
        <begin position="67"/>
        <end position="295"/>
    </location>
</feature>
<dbReference type="SUPFAM" id="SSF56300">
    <property type="entry name" value="Metallo-dependent phosphatases"/>
    <property type="match status" value="1"/>
</dbReference>
<dbReference type="RefSeq" id="XP_044550818.1">
    <property type="nucleotide sequence ID" value="XM_044691215.1"/>
</dbReference>
<evidence type="ECO:0000313" key="2">
    <source>
        <dbReference type="EMBL" id="KAG2386826.1"/>
    </source>
</evidence>
<dbReference type="Gene3D" id="3.60.21.10">
    <property type="match status" value="1"/>
</dbReference>
<dbReference type="Pfam" id="PF00149">
    <property type="entry name" value="Metallophos"/>
    <property type="match status" value="1"/>
</dbReference>
<proteinExistence type="predicted"/>
<reference evidence="2 3" key="1">
    <citation type="journal article" date="2018" name="BMC Genomics">
        <title>The genome of Naegleria lovaniensis, the basis for a comparative approach to unravel pathogenicity factors of the human pathogenic amoeba N. fowleri.</title>
        <authorList>
            <person name="Liechti N."/>
            <person name="Schurch N."/>
            <person name="Bruggmann R."/>
            <person name="Wittwer M."/>
        </authorList>
    </citation>
    <scope>NUCLEOTIDE SEQUENCE [LARGE SCALE GENOMIC DNA]</scope>
    <source>
        <strain evidence="2 3">ATCC 30569</strain>
    </source>
</reference>
<evidence type="ECO:0000259" key="1">
    <source>
        <dbReference type="Pfam" id="PF00149"/>
    </source>
</evidence>
<name>A0AA88GVV7_NAELO</name>
<dbReference type="InterPro" id="IPR029052">
    <property type="entry name" value="Metallo-depent_PP-like"/>
</dbReference>
<gene>
    <name evidence="2" type="ORF">C9374_001861</name>
</gene>
<evidence type="ECO:0000313" key="3">
    <source>
        <dbReference type="Proteomes" id="UP000816034"/>
    </source>
</evidence>
<dbReference type="PANTHER" id="PTHR12905:SF0">
    <property type="entry name" value="CALCINEURIN-LIKE PHOSPHOESTERASE DOMAIN-CONTAINING PROTEIN"/>
    <property type="match status" value="1"/>
</dbReference>
<keyword evidence="3" id="KW-1185">Reference proteome</keyword>